<dbReference type="InterPro" id="IPR036890">
    <property type="entry name" value="HATPase_C_sf"/>
</dbReference>
<reference evidence="3 4" key="3">
    <citation type="submission" date="2020-02" db="EMBL/GenBank/DDBJ databases">
        <title>Sequencing the genomes of 1000 actinobacteria strains.</title>
        <authorList>
            <person name="Klenk H.-P."/>
        </authorList>
    </citation>
    <scope>NUCLEOTIDE SEQUENCE [LARGE SCALE GENOMIC DNA]</scope>
    <source>
        <strain evidence="3 4">DSM 45201</strain>
    </source>
</reference>
<keyword evidence="5" id="KW-1185">Reference proteome</keyword>
<reference evidence="5" key="2">
    <citation type="journal article" date="2019" name="Int. J. Syst. Evol. Microbiol.">
        <title>The Global Catalogue of Microorganisms (GCM) 10K type strain sequencing project: providing services to taxonomists for standard genome sequencing and annotation.</title>
        <authorList>
            <consortium name="The Broad Institute Genomics Platform"/>
            <consortium name="The Broad Institute Genome Sequencing Center for Infectious Disease"/>
            <person name="Wu L."/>
            <person name="Ma J."/>
        </authorList>
    </citation>
    <scope>NUCLEOTIDE SEQUENCE [LARGE SCALE GENOMIC DNA]</scope>
    <source>
        <strain evidence="5">CGMCC 4.5581</strain>
    </source>
</reference>
<gene>
    <name evidence="3" type="ORF">FB380_003044</name>
    <name evidence="2" type="ORF">GCM10011589_13200</name>
</gene>
<dbReference type="Gene3D" id="3.30.565.10">
    <property type="entry name" value="Histidine kinase-like ATPase, C-terminal domain"/>
    <property type="match status" value="1"/>
</dbReference>
<dbReference type="AlphaFoldDB" id="A0A846LT43"/>
<evidence type="ECO:0000313" key="2">
    <source>
        <dbReference type="EMBL" id="GGL58499.1"/>
    </source>
</evidence>
<dbReference type="EMBL" id="BMMI01000002">
    <property type="protein sequence ID" value="GGL58499.1"/>
    <property type="molecule type" value="Genomic_DNA"/>
</dbReference>
<reference evidence="2" key="1">
    <citation type="journal article" date="2014" name="Int. J. Syst. Evol. Microbiol.">
        <title>Complete genome of a new Firmicutes species belonging to the dominant human colonic microbiota ('Ruminococcus bicirculans') reveals two chromosomes and a selective capacity to utilize plant glucans.</title>
        <authorList>
            <consortium name="NISC Comparative Sequencing Program"/>
            <person name="Wegmann U."/>
            <person name="Louis P."/>
            <person name="Goesmann A."/>
            <person name="Henrissat B."/>
            <person name="Duncan S.H."/>
            <person name="Flint H.J."/>
        </authorList>
    </citation>
    <scope>NUCLEOTIDE SEQUENCE</scope>
    <source>
        <strain evidence="2">CGMCC 4.5581</strain>
    </source>
</reference>
<evidence type="ECO:0000313" key="3">
    <source>
        <dbReference type="EMBL" id="NIH68598.1"/>
    </source>
</evidence>
<dbReference type="Proteomes" id="UP000552836">
    <property type="component" value="Unassembled WGS sequence"/>
</dbReference>
<evidence type="ECO:0000313" key="4">
    <source>
        <dbReference type="Proteomes" id="UP000552836"/>
    </source>
</evidence>
<organism evidence="3 4">
    <name type="scientific">Modestobacter marinus</name>
    <dbReference type="NCBI Taxonomy" id="477641"/>
    <lineage>
        <taxon>Bacteria</taxon>
        <taxon>Bacillati</taxon>
        <taxon>Actinomycetota</taxon>
        <taxon>Actinomycetes</taxon>
        <taxon>Geodermatophilales</taxon>
        <taxon>Geodermatophilaceae</taxon>
        <taxon>Modestobacter</taxon>
    </lineage>
</organism>
<sequence>MLPGPLPSEWPGGLLARFRADGAALRISVVGQERPLSALGELAVRQLAQDALTAATARTPGAGLSLSLTWSARHLDVLVVSGVADGGSARRPARSLDECFRRTHERVLAADGALRVAAPQAGGFVVAATLPAGEEQRALPPVGSRSEPFGARIDR</sequence>
<evidence type="ECO:0000256" key="1">
    <source>
        <dbReference type="SAM" id="MobiDB-lite"/>
    </source>
</evidence>
<evidence type="ECO:0000313" key="5">
    <source>
        <dbReference type="Proteomes" id="UP000648663"/>
    </source>
</evidence>
<dbReference type="Proteomes" id="UP000648663">
    <property type="component" value="Unassembled WGS sequence"/>
</dbReference>
<accession>A0A846LT43</accession>
<comment type="caution">
    <text evidence="3">The sequence shown here is derived from an EMBL/GenBank/DDBJ whole genome shotgun (WGS) entry which is preliminary data.</text>
</comment>
<feature type="region of interest" description="Disordered" evidence="1">
    <location>
        <begin position="136"/>
        <end position="155"/>
    </location>
</feature>
<protein>
    <submittedName>
        <fullName evidence="3">Uncharacterized protein</fullName>
    </submittedName>
</protein>
<dbReference type="EMBL" id="JAAMPA010000001">
    <property type="protein sequence ID" value="NIH68598.1"/>
    <property type="molecule type" value="Genomic_DNA"/>
</dbReference>
<reference evidence="2" key="4">
    <citation type="submission" date="2024-05" db="EMBL/GenBank/DDBJ databases">
        <authorList>
            <person name="Sun Q."/>
            <person name="Zhou Y."/>
        </authorList>
    </citation>
    <scope>NUCLEOTIDE SEQUENCE</scope>
    <source>
        <strain evidence="2">CGMCC 4.5581</strain>
    </source>
</reference>
<dbReference type="RefSeq" id="WP_166755788.1">
    <property type="nucleotide sequence ID" value="NZ_BAABJU010000023.1"/>
</dbReference>
<proteinExistence type="predicted"/>
<name>A0A846LT43_9ACTN</name>